<reference evidence="1" key="1">
    <citation type="submission" date="2014-11" db="EMBL/GenBank/DDBJ databases">
        <authorList>
            <person name="Amaro Gonzalez C."/>
        </authorList>
    </citation>
    <scope>NUCLEOTIDE SEQUENCE</scope>
</reference>
<organism evidence="1">
    <name type="scientific">Anguilla anguilla</name>
    <name type="common">European freshwater eel</name>
    <name type="synonym">Muraena anguilla</name>
    <dbReference type="NCBI Taxonomy" id="7936"/>
    <lineage>
        <taxon>Eukaryota</taxon>
        <taxon>Metazoa</taxon>
        <taxon>Chordata</taxon>
        <taxon>Craniata</taxon>
        <taxon>Vertebrata</taxon>
        <taxon>Euteleostomi</taxon>
        <taxon>Actinopterygii</taxon>
        <taxon>Neopterygii</taxon>
        <taxon>Teleostei</taxon>
        <taxon>Anguilliformes</taxon>
        <taxon>Anguillidae</taxon>
        <taxon>Anguilla</taxon>
    </lineage>
</organism>
<dbReference type="EMBL" id="GBXM01059611">
    <property type="protein sequence ID" value="JAH48966.1"/>
    <property type="molecule type" value="Transcribed_RNA"/>
</dbReference>
<dbReference type="PROSITE" id="PS51257">
    <property type="entry name" value="PROKAR_LIPOPROTEIN"/>
    <property type="match status" value="1"/>
</dbReference>
<reference evidence="1" key="2">
    <citation type="journal article" date="2015" name="Fish Shellfish Immunol.">
        <title>Early steps in the European eel (Anguilla anguilla)-Vibrio vulnificus interaction in the gills: Role of the RtxA13 toxin.</title>
        <authorList>
            <person name="Callol A."/>
            <person name="Pajuelo D."/>
            <person name="Ebbesson L."/>
            <person name="Teles M."/>
            <person name="MacKenzie S."/>
            <person name="Amaro C."/>
        </authorList>
    </citation>
    <scope>NUCLEOTIDE SEQUENCE</scope>
</reference>
<proteinExistence type="predicted"/>
<sequence length="58" mass="6270">MQITKPVLHVPFFPLPEIFCHNQTSLQGCNLLAGGGLRFLFSAELSCSLSVVSASCFI</sequence>
<dbReference type="AlphaFoldDB" id="A0A0E9T5M4"/>
<name>A0A0E9T5M4_ANGAN</name>
<protein>
    <submittedName>
        <fullName evidence="1">Uncharacterized protein</fullName>
    </submittedName>
</protein>
<accession>A0A0E9T5M4</accession>
<evidence type="ECO:0000313" key="1">
    <source>
        <dbReference type="EMBL" id="JAH48966.1"/>
    </source>
</evidence>